<dbReference type="PROSITE" id="PS51257">
    <property type="entry name" value="PROKAR_LIPOPROTEIN"/>
    <property type="match status" value="1"/>
</dbReference>
<accession>A0AAU8S3E0</accession>
<dbReference type="EMBL" id="CP009976">
    <property type="protein sequence ID" value="AIZ42469.1"/>
    <property type="molecule type" value="Genomic_DNA"/>
</dbReference>
<evidence type="ECO:0000313" key="2">
    <source>
        <dbReference type="Proteomes" id="UP000030786"/>
    </source>
</evidence>
<name>A0AAU8S3E0_9FLAO</name>
<proteinExistence type="predicted"/>
<dbReference type="AlphaFoldDB" id="A0AAU8S3E0"/>
<organism evidence="1 2">
    <name type="scientific">Cellulophaga baltica 18</name>
    <dbReference type="NCBI Taxonomy" id="1348584"/>
    <lineage>
        <taxon>Bacteria</taxon>
        <taxon>Pseudomonadati</taxon>
        <taxon>Bacteroidota</taxon>
        <taxon>Flavobacteriia</taxon>
        <taxon>Flavobacteriales</taxon>
        <taxon>Flavobacteriaceae</taxon>
        <taxon>Cellulophaga</taxon>
    </lineage>
</organism>
<dbReference type="KEGG" id="cbat:M666_13330"/>
<evidence type="ECO:0008006" key="3">
    <source>
        <dbReference type="Google" id="ProtNLM"/>
    </source>
</evidence>
<gene>
    <name evidence="1" type="ORF">M666_13330</name>
</gene>
<dbReference type="Proteomes" id="UP000030786">
    <property type="component" value="Chromosome"/>
</dbReference>
<dbReference type="RefSeq" id="WP_029446268.1">
    <property type="nucleotide sequence ID" value="NZ_CP009976.1"/>
</dbReference>
<protein>
    <recommendedName>
        <fullName evidence="3">Lipoprotein</fullName>
    </recommendedName>
</protein>
<sequence>MKRIISLLILIVFSSCDPGVVNKFVVENRTQSDIKIESILEYGRRNISDKDSIKTMELKPQSESLIVEYGEIGTAIDKGLNFLEGIDTIIVKKENGILNKNIFDRKNWKFKILKSGLFTMDEVEYKLILTDNNFE</sequence>
<evidence type="ECO:0000313" key="1">
    <source>
        <dbReference type="EMBL" id="AIZ42469.1"/>
    </source>
</evidence>
<reference evidence="1 2" key="1">
    <citation type="journal article" date="2014" name="Environ. Microbiol.">
        <title>Contrasting genomic patterns and infection strategies of two co-existing Bacteroidetes podovirus genera.</title>
        <authorList>
            <person name="Holmfeldt K."/>
            <person name="Howard-Varona C."/>
            <person name="Solonenko N."/>
            <person name="Sullivan M.B."/>
        </authorList>
    </citation>
    <scope>NUCLEOTIDE SEQUENCE [LARGE SCALE GENOMIC DNA]</scope>
    <source>
        <strain evidence="1 2">18</strain>
    </source>
</reference>
<dbReference type="GeneID" id="78061717"/>